<reference evidence="2 3" key="1">
    <citation type="journal article" date="2012" name="J. Bacteriol.">
        <title>Genome sequence of Lactobacillus mucosae LM1, isolated from piglet feces.</title>
        <authorList>
            <person name="Lee J.H."/>
            <person name="Valeriano V.D."/>
            <person name="Shin Y.R."/>
            <person name="Chae J.P."/>
            <person name="Kim G.B."/>
            <person name="Ham J.S."/>
            <person name="Chun J."/>
            <person name="Kang D.K."/>
        </authorList>
    </citation>
    <scope>NUCLEOTIDE SEQUENCE [LARGE SCALE GENOMIC DNA]</scope>
    <source>
        <strain evidence="2 3">LM1</strain>
        <plasmid evidence="2">pLM1</plasmid>
    </source>
</reference>
<keyword evidence="3" id="KW-1185">Reference proteome</keyword>
<gene>
    <name evidence="2" type="ORF">LBLM1_11200</name>
</gene>
<proteinExistence type="predicted"/>
<sequence>MEGLSKQEKQMLNNRKRRYKALNRYLRWWRGEHPDKMVAKEHKHDANRYARRKAKQRLSKIIEKD</sequence>
<dbReference type="HOGENOM" id="CLU_2844358_0_0_9"/>
<protein>
    <submittedName>
        <fullName evidence="2">Uncharacterized protein</fullName>
    </submittedName>
</protein>
<accession>A0A0D4CNA6</accession>
<dbReference type="Proteomes" id="UP000003645">
    <property type="component" value="Plasmid pLM1"/>
</dbReference>
<evidence type="ECO:0000313" key="2">
    <source>
        <dbReference type="EMBL" id="AJT51588.1"/>
    </source>
</evidence>
<dbReference type="AlphaFoldDB" id="A0A0D4CNA6"/>
<dbReference type="EMBL" id="CP011014">
    <property type="protein sequence ID" value="AJT51588.1"/>
    <property type="molecule type" value="Genomic_DNA"/>
</dbReference>
<evidence type="ECO:0000313" key="3">
    <source>
        <dbReference type="Proteomes" id="UP000003645"/>
    </source>
</evidence>
<organism evidence="2 3">
    <name type="scientific">Limosilactobacillus mucosae LM1</name>
    <dbReference type="NCBI Taxonomy" id="1130798"/>
    <lineage>
        <taxon>Bacteria</taxon>
        <taxon>Bacillati</taxon>
        <taxon>Bacillota</taxon>
        <taxon>Bacilli</taxon>
        <taxon>Lactobacillales</taxon>
        <taxon>Lactobacillaceae</taxon>
        <taxon>Limosilactobacillus</taxon>
    </lineage>
</organism>
<dbReference type="KEGG" id="lmu:LBLM1_11200"/>
<evidence type="ECO:0000256" key="1">
    <source>
        <dbReference type="SAM" id="MobiDB-lite"/>
    </source>
</evidence>
<feature type="region of interest" description="Disordered" evidence="1">
    <location>
        <begin position="40"/>
        <end position="65"/>
    </location>
</feature>
<keyword evidence="2" id="KW-0614">Plasmid</keyword>
<feature type="compositionally biased region" description="Basic residues" evidence="1">
    <location>
        <begin position="49"/>
        <end position="58"/>
    </location>
</feature>
<geneLocation type="plasmid" evidence="2 3">
    <name>pLM1</name>
</geneLocation>
<name>A0A0D4CNA6_LIMMU</name>